<dbReference type="InterPro" id="IPR009080">
    <property type="entry name" value="tRNAsynth_Ia_anticodon-bd"/>
</dbReference>
<dbReference type="PANTHER" id="PTHR11946:SF93">
    <property type="entry name" value="VALINE--TRNA LIGASE, CHLOROPLASTIC_MITOCHONDRIAL 2"/>
    <property type="match status" value="1"/>
</dbReference>
<dbReference type="GO" id="GO:0005829">
    <property type="term" value="C:cytosol"/>
    <property type="evidence" value="ECO:0007669"/>
    <property type="project" value="TreeGrafter"/>
</dbReference>
<dbReference type="AlphaFoldDB" id="A0A9D1DMZ3"/>
<keyword evidence="7 12" id="KW-0648">Protein biosynthesis</keyword>
<evidence type="ECO:0000256" key="10">
    <source>
        <dbReference type="ARBA" id="ARBA00047552"/>
    </source>
</evidence>
<dbReference type="InterPro" id="IPR001412">
    <property type="entry name" value="aa-tRNA-synth_I_CS"/>
</dbReference>
<dbReference type="InterPro" id="IPR002303">
    <property type="entry name" value="Valyl-tRNA_ligase"/>
</dbReference>
<sequence>MRELPKVYDPKQVEKKIYDMWLGGNYFHAERDPEKKPFTIVIPPPNVTGQLHLGHAFDETIQDVLIRYKRMDGYSTLWLPGYDHAGIATQIKVEEKLRGEGKTRFDLGRDKFLDEVWAWKNKYGDRIVEQLKTLGSSCDWERQRFTMDDTCARAVRETFVDLYQKKLIYKGKRIINWCPKCTTALSDAEVEYVDKPGHLWHVRYPLSDGSGDLIIATTRPETMLGDTGVAVNPNDERYTDIVGKTCILPLVGREIPIVADDYVEMDFGTGCVKMTPCHDPNDFEVAQRHDLDYILILDDDAKIINGGKYNGMDRYEARKAIVADLEAGGYLVKVEDYSHSVGTCYRCHSDVEPISSEQWFVKMAPLAKEAIRVVEDGEVKFVPERFSKTYLNWMYNVRDWCISRQLWWGHRIPAWYCADCGHVTVSKEDATECEACRSKNIEQDPDVLDTWFSSALWPFSTLGWPEETEDLKYFYPTDVLVTGYDIIFFWVARMIFSACEQMHEIPFHTVLIHGLIRDPQGKKMSKSAGNGVDPIEMIERFGADALRFNIITGNSPGNDMRFYVERCEAMRNFANKLWNASRFVMMNLTIGDCALPEKLELPDRWILSKLNSLVGEVRENMERYELGIAAQKIYDFIWDSYCDWYIELTKERLNSGDAEAKEGAERVLLHVLTGILKLLHPFMPFITEEIFQAIPHEGEALIIAPFPKYDEALSFPKDEEGFERVMEVIRAVRSRRAEMNVPPSRKAKVIICAQDQETYRSGAKYLSRLASASEVEVRGISGAGSDAEENAKGMVTVTTSSARVLMPMAELVDLEAERARLEKELDKARAQLEAQNKKLANESFVSRAPEAVVNAERERAEKAKALIANLEESLAKLK</sequence>
<dbReference type="FunFam" id="1.10.287.380:FF:000001">
    <property type="entry name" value="Valine--tRNA ligase"/>
    <property type="match status" value="1"/>
</dbReference>
<dbReference type="CDD" id="cd00817">
    <property type="entry name" value="ValRS_core"/>
    <property type="match status" value="1"/>
</dbReference>
<keyword evidence="4 12" id="KW-0436">Ligase</keyword>
<dbReference type="NCBIfam" id="NF004349">
    <property type="entry name" value="PRK05729.1"/>
    <property type="match status" value="1"/>
</dbReference>
<feature type="domain" description="Aminoacyl-tRNA synthetase class Ia" evidence="13">
    <location>
        <begin position="16"/>
        <end position="562"/>
    </location>
</feature>
<dbReference type="EMBL" id="DVHH01000233">
    <property type="protein sequence ID" value="HIR55859.1"/>
    <property type="molecule type" value="Genomic_DNA"/>
</dbReference>
<dbReference type="SUPFAM" id="SSF50677">
    <property type="entry name" value="ValRS/IleRS/LeuRS editing domain"/>
    <property type="match status" value="1"/>
</dbReference>
<dbReference type="InterPro" id="IPR019499">
    <property type="entry name" value="Val-tRNA_synth_tRNA-bd"/>
</dbReference>
<feature type="coiled-coil region" evidence="12">
    <location>
        <begin position="811"/>
        <end position="873"/>
    </location>
</feature>
<dbReference type="NCBIfam" id="TIGR00422">
    <property type="entry name" value="valS"/>
    <property type="match status" value="1"/>
</dbReference>
<name>A0A9D1DMZ3_9FIRM</name>
<evidence type="ECO:0000256" key="4">
    <source>
        <dbReference type="ARBA" id="ARBA00022598"/>
    </source>
</evidence>
<dbReference type="GO" id="GO:0002161">
    <property type="term" value="F:aminoacyl-tRNA deacylase activity"/>
    <property type="evidence" value="ECO:0007669"/>
    <property type="project" value="InterPro"/>
</dbReference>
<dbReference type="FunFam" id="1.10.730.10:FF:000014">
    <property type="entry name" value="Valine--tRNA ligase"/>
    <property type="match status" value="1"/>
</dbReference>
<dbReference type="FunFam" id="3.40.50.620:FF:000032">
    <property type="entry name" value="Valine--tRNA ligase"/>
    <property type="match status" value="1"/>
</dbReference>
<accession>A0A9D1DMZ3</accession>
<evidence type="ECO:0000256" key="1">
    <source>
        <dbReference type="ARBA" id="ARBA00004496"/>
    </source>
</evidence>
<dbReference type="Pfam" id="PF10458">
    <property type="entry name" value="Val_tRNA-synt_C"/>
    <property type="match status" value="1"/>
</dbReference>
<comment type="subcellular location">
    <subcellularLocation>
        <location evidence="1 12">Cytoplasm</location>
    </subcellularLocation>
</comment>
<feature type="short sequence motif" description="'HIGH' region" evidence="12">
    <location>
        <begin position="45"/>
        <end position="55"/>
    </location>
</feature>
<dbReference type="GO" id="GO:0006438">
    <property type="term" value="P:valyl-tRNA aminoacylation"/>
    <property type="evidence" value="ECO:0007669"/>
    <property type="project" value="UniProtKB-UniRule"/>
</dbReference>
<evidence type="ECO:0000259" key="13">
    <source>
        <dbReference type="Pfam" id="PF00133"/>
    </source>
</evidence>
<evidence type="ECO:0000256" key="6">
    <source>
        <dbReference type="ARBA" id="ARBA00022840"/>
    </source>
</evidence>
<dbReference type="Gene3D" id="3.40.50.620">
    <property type="entry name" value="HUPs"/>
    <property type="match status" value="2"/>
</dbReference>
<dbReference type="SUPFAM" id="SSF52374">
    <property type="entry name" value="Nucleotidylyl transferase"/>
    <property type="match status" value="1"/>
</dbReference>
<dbReference type="InterPro" id="IPR002300">
    <property type="entry name" value="aa-tRNA-synth_Ia"/>
</dbReference>
<feature type="domain" description="Valyl-tRNA synthetase tRNA-binding arm" evidence="15">
    <location>
        <begin position="813"/>
        <end position="878"/>
    </location>
</feature>
<dbReference type="PRINTS" id="PR00986">
    <property type="entry name" value="TRNASYNTHVAL"/>
</dbReference>
<evidence type="ECO:0000256" key="11">
    <source>
        <dbReference type="ARBA" id="ARBA00060830"/>
    </source>
</evidence>
<keyword evidence="5 12" id="KW-0547">Nucleotide-binding</keyword>
<evidence type="ECO:0000313" key="16">
    <source>
        <dbReference type="EMBL" id="HIR55859.1"/>
    </source>
</evidence>
<comment type="domain">
    <text evidence="12">ValRS has two distinct active sites: one for aminoacylation and one for editing. The misactivated threonine is translocated from the active site to the editing site.</text>
</comment>
<evidence type="ECO:0000256" key="8">
    <source>
        <dbReference type="ARBA" id="ARBA00023054"/>
    </source>
</evidence>
<feature type="binding site" evidence="12">
    <location>
        <position position="526"/>
    </location>
    <ligand>
        <name>ATP</name>
        <dbReference type="ChEBI" id="CHEBI:30616"/>
    </ligand>
</feature>
<dbReference type="Gene3D" id="1.10.287.380">
    <property type="entry name" value="Valyl-tRNA synthetase, C-terminal domain"/>
    <property type="match status" value="1"/>
</dbReference>
<dbReference type="PROSITE" id="PS00178">
    <property type="entry name" value="AA_TRNA_LIGASE_I"/>
    <property type="match status" value="1"/>
</dbReference>
<dbReference type="Gene3D" id="1.10.730.10">
    <property type="entry name" value="Isoleucyl-tRNA Synthetase, Domain 1"/>
    <property type="match status" value="1"/>
</dbReference>
<dbReference type="HAMAP" id="MF_02004">
    <property type="entry name" value="Val_tRNA_synth_type1"/>
    <property type="match status" value="1"/>
</dbReference>
<comment type="catalytic activity">
    <reaction evidence="10 12">
        <text>tRNA(Val) + L-valine + ATP = L-valyl-tRNA(Val) + AMP + diphosphate</text>
        <dbReference type="Rhea" id="RHEA:10704"/>
        <dbReference type="Rhea" id="RHEA-COMP:9672"/>
        <dbReference type="Rhea" id="RHEA-COMP:9708"/>
        <dbReference type="ChEBI" id="CHEBI:30616"/>
        <dbReference type="ChEBI" id="CHEBI:33019"/>
        <dbReference type="ChEBI" id="CHEBI:57762"/>
        <dbReference type="ChEBI" id="CHEBI:78442"/>
        <dbReference type="ChEBI" id="CHEBI:78537"/>
        <dbReference type="ChEBI" id="CHEBI:456215"/>
        <dbReference type="EC" id="6.1.1.9"/>
    </reaction>
</comment>
<evidence type="ECO:0000256" key="9">
    <source>
        <dbReference type="ARBA" id="ARBA00023146"/>
    </source>
</evidence>
<organism evidence="16 17">
    <name type="scientific">Candidatus Scatomorpha intestinigallinarum</name>
    <dbReference type="NCBI Taxonomy" id="2840923"/>
    <lineage>
        <taxon>Bacteria</taxon>
        <taxon>Bacillati</taxon>
        <taxon>Bacillota</taxon>
        <taxon>Clostridia</taxon>
        <taxon>Eubacteriales</taxon>
        <taxon>Candidatus Scatomorpha</taxon>
    </lineage>
</organism>
<evidence type="ECO:0000256" key="5">
    <source>
        <dbReference type="ARBA" id="ARBA00022741"/>
    </source>
</evidence>
<dbReference type="GO" id="GO:0004832">
    <property type="term" value="F:valine-tRNA ligase activity"/>
    <property type="evidence" value="ECO:0007669"/>
    <property type="project" value="UniProtKB-UniRule"/>
</dbReference>
<dbReference type="InterPro" id="IPR014729">
    <property type="entry name" value="Rossmann-like_a/b/a_fold"/>
</dbReference>
<comment type="similarity">
    <text evidence="11 12">Belongs to the class-I aminoacyl-tRNA synthetase family. ValS type 1 subfamily.</text>
</comment>
<keyword evidence="9 12" id="KW-0030">Aminoacyl-tRNA synthetase</keyword>
<dbReference type="InterPro" id="IPR013155">
    <property type="entry name" value="M/V/L/I-tRNA-synth_anticd-bd"/>
</dbReference>
<dbReference type="InterPro" id="IPR009008">
    <property type="entry name" value="Val/Leu/Ile-tRNA-synth_edit"/>
</dbReference>
<dbReference type="InterPro" id="IPR033705">
    <property type="entry name" value="Anticodon_Ia_Val"/>
</dbReference>
<dbReference type="PANTHER" id="PTHR11946">
    <property type="entry name" value="VALYL-TRNA SYNTHETASES"/>
    <property type="match status" value="1"/>
</dbReference>
<proteinExistence type="inferred from homology"/>
<comment type="function">
    <text evidence="12">Catalyzes the attachment of valine to tRNA(Val). As ValRS can inadvertently accommodate and process structurally similar amino acids such as threonine, to avoid such errors, it has a 'posttransfer' editing activity that hydrolyzes mischarged Thr-tRNA(Val) in a tRNA-dependent manner.</text>
</comment>
<dbReference type="Proteomes" id="UP000824238">
    <property type="component" value="Unassembled WGS sequence"/>
</dbReference>
<evidence type="ECO:0000256" key="3">
    <source>
        <dbReference type="ARBA" id="ARBA00022490"/>
    </source>
</evidence>
<comment type="caution">
    <text evidence="16">The sequence shown here is derived from an EMBL/GenBank/DDBJ whole genome shotgun (WGS) entry which is preliminary data.</text>
</comment>
<keyword evidence="8 12" id="KW-0175">Coiled coil</keyword>
<evidence type="ECO:0000256" key="2">
    <source>
        <dbReference type="ARBA" id="ARBA00011245"/>
    </source>
</evidence>
<dbReference type="SUPFAM" id="SSF47323">
    <property type="entry name" value="Anticodon-binding domain of a subclass of class I aminoacyl-tRNA synthetases"/>
    <property type="match status" value="1"/>
</dbReference>
<comment type="domain">
    <text evidence="12">The C-terminal coiled-coil domain is crucial for aminoacylation activity.</text>
</comment>
<feature type="domain" description="Methionyl/Valyl/Leucyl/Isoleucyl-tRNA synthetase anticodon-binding" evidence="14">
    <location>
        <begin position="603"/>
        <end position="751"/>
    </location>
</feature>
<feature type="short sequence motif" description="'KMSKS' region" evidence="12">
    <location>
        <begin position="523"/>
        <end position="527"/>
    </location>
</feature>
<evidence type="ECO:0000256" key="12">
    <source>
        <dbReference type="HAMAP-Rule" id="MF_02004"/>
    </source>
</evidence>
<keyword evidence="6 12" id="KW-0067">ATP-binding</keyword>
<evidence type="ECO:0000259" key="15">
    <source>
        <dbReference type="Pfam" id="PF10458"/>
    </source>
</evidence>
<dbReference type="SUPFAM" id="SSF46589">
    <property type="entry name" value="tRNA-binding arm"/>
    <property type="match status" value="1"/>
</dbReference>
<dbReference type="Pfam" id="PF08264">
    <property type="entry name" value="Anticodon_1"/>
    <property type="match status" value="1"/>
</dbReference>
<dbReference type="Pfam" id="PF00133">
    <property type="entry name" value="tRNA-synt_1"/>
    <property type="match status" value="1"/>
</dbReference>
<reference evidence="16" key="2">
    <citation type="journal article" date="2021" name="PeerJ">
        <title>Extensive microbial diversity within the chicken gut microbiome revealed by metagenomics and culture.</title>
        <authorList>
            <person name="Gilroy R."/>
            <person name="Ravi A."/>
            <person name="Getino M."/>
            <person name="Pursley I."/>
            <person name="Horton D.L."/>
            <person name="Alikhan N.F."/>
            <person name="Baker D."/>
            <person name="Gharbi K."/>
            <person name="Hall N."/>
            <person name="Watson M."/>
            <person name="Adriaenssens E.M."/>
            <person name="Foster-Nyarko E."/>
            <person name="Jarju S."/>
            <person name="Secka A."/>
            <person name="Antonio M."/>
            <person name="Oren A."/>
            <person name="Chaudhuri R.R."/>
            <person name="La Ragione R."/>
            <person name="Hildebrand F."/>
            <person name="Pallen M.J."/>
        </authorList>
    </citation>
    <scope>NUCLEOTIDE SEQUENCE</scope>
    <source>
        <strain evidence="16">ChiGjej3B3-7149</strain>
    </source>
</reference>
<evidence type="ECO:0000256" key="7">
    <source>
        <dbReference type="ARBA" id="ARBA00022917"/>
    </source>
</evidence>
<dbReference type="FunFam" id="3.40.50.620:FF:000098">
    <property type="entry name" value="Valine--tRNA ligase"/>
    <property type="match status" value="1"/>
</dbReference>
<dbReference type="EC" id="6.1.1.9" evidence="12"/>
<evidence type="ECO:0000259" key="14">
    <source>
        <dbReference type="Pfam" id="PF08264"/>
    </source>
</evidence>
<gene>
    <name evidence="12" type="primary">valS</name>
    <name evidence="16" type="ORF">IAD36_09730</name>
</gene>
<dbReference type="InterPro" id="IPR010978">
    <property type="entry name" value="tRNA-bd_arm"/>
</dbReference>
<dbReference type="GO" id="GO:0005524">
    <property type="term" value="F:ATP binding"/>
    <property type="evidence" value="ECO:0007669"/>
    <property type="project" value="UniProtKB-UniRule"/>
</dbReference>
<reference evidence="16" key="1">
    <citation type="submission" date="2020-10" db="EMBL/GenBank/DDBJ databases">
        <authorList>
            <person name="Gilroy R."/>
        </authorList>
    </citation>
    <scope>NUCLEOTIDE SEQUENCE</scope>
    <source>
        <strain evidence="16">ChiGjej3B3-7149</strain>
    </source>
</reference>
<protein>
    <recommendedName>
        <fullName evidence="12">Valine--tRNA ligase</fullName>
        <ecNumber evidence="12">6.1.1.9</ecNumber>
    </recommendedName>
    <alternativeName>
        <fullName evidence="12">Valyl-tRNA synthetase</fullName>
        <shortName evidence="12">ValRS</shortName>
    </alternativeName>
</protein>
<dbReference type="InterPro" id="IPR037118">
    <property type="entry name" value="Val-tRNA_synth_C_sf"/>
</dbReference>
<dbReference type="CDD" id="cd07962">
    <property type="entry name" value="Anticodon_Ia_Val"/>
    <property type="match status" value="1"/>
</dbReference>
<keyword evidence="3 12" id="KW-0963">Cytoplasm</keyword>
<comment type="subunit">
    <text evidence="2 12">Monomer.</text>
</comment>
<evidence type="ECO:0000313" key="17">
    <source>
        <dbReference type="Proteomes" id="UP000824238"/>
    </source>
</evidence>